<feature type="domain" description="Aminoacyl-tRNA synthetase class II (D/K/N)" evidence="6">
    <location>
        <begin position="20"/>
        <end position="147"/>
    </location>
</feature>
<dbReference type="Gene3D" id="3.30.930.10">
    <property type="entry name" value="Bira Bifunctional Protein, Domain 2"/>
    <property type="match status" value="1"/>
</dbReference>
<evidence type="ECO:0000256" key="4">
    <source>
        <dbReference type="ARBA" id="ARBA00022917"/>
    </source>
</evidence>
<evidence type="ECO:0000259" key="6">
    <source>
        <dbReference type="Pfam" id="PF00152"/>
    </source>
</evidence>
<evidence type="ECO:0000256" key="5">
    <source>
        <dbReference type="ARBA" id="ARBA00023146"/>
    </source>
</evidence>
<dbReference type="PANTHER" id="PTHR22594">
    <property type="entry name" value="ASPARTYL/LYSYL-TRNA SYNTHETASE"/>
    <property type="match status" value="1"/>
</dbReference>
<dbReference type="InterPro" id="IPR045864">
    <property type="entry name" value="aa-tRNA-synth_II/BPL/LPL"/>
</dbReference>
<reference evidence="7" key="1">
    <citation type="journal article" date="2014" name="Front. Microbiol.">
        <title>High frequency of phylogenetically diverse reductive dehalogenase-homologous genes in deep subseafloor sedimentary metagenomes.</title>
        <authorList>
            <person name="Kawai M."/>
            <person name="Futagami T."/>
            <person name="Toyoda A."/>
            <person name="Takaki Y."/>
            <person name="Nishi S."/>
            <person name="Hori S."/>
            <person name="Arai W."/>
            <person name="Tsubouchi T."/>
            <person name="Morono Y."/>
            <person name="Uchiyama I."/>
            <person name="Ito T."/>
            <person name="Fujiyama A."/>
            <person name="Inagaki F."/>
            <person name="Takami H."/>
        </authorList>
    </citation>
    <scope>NUCLEOTIDE SEQUENCE</scope>
    <source>
        <strain evidence="7">Expedition CK06-06</strain>
    </source>
</reference>
<keyword evidence="5" id="KW-0030">Aminoacyl-tRNA synthetase</keyword>
<keyword evidence="3" id="KW-0067">ATP-binding</keyword>
<dbReference type="InterPro" id="IPR004364">
    <property type="entry name" value="Aa-tRNA-synt_II"/>
</dbReference>
<dbReference type="GO" id="GO:0005524">
    <property type="term" value="F:ATP binding"/>
    <property type="evidence" value="ECO:0007669"/>
    <property type="project" value="UniProtKB-KW"/>
</dbReference>
<accession>X0XIB0</accession>
<dbReference type="EMBL" id="BARS01045772">
    <property type="protein sequence ID" value="GAG36393.1"/>
    <property type="molecule type" value="Genomic_DNA"/>
</dbReference>
<keyword evidence="1" id="KW-0436">Ligase</keyword>
<evidence type="ECO:0000256" key="3">
    <source>
        <dbReference type="ARBA" id="ARBA00022840"/>
    </source>
</evidence>
<dbReference type="PRINTS" id="PR01042">
    <property type="entry name" value="TRNASYNTHASP"/>
</dbReference>
<organism evidence="7">
    <name type="scientific">marine sediment metagenome</name>
    <dbReference type="NCBI Taxonomy" id="412755"/>
    <lineage>
        <taxon>unclassified sequences</taxon>
        <taxon>metagenomes</taxon>
        <taxon>ecological metagenomes</taxon>
    </lineage>
</organism>
<protein>
    <recommendedName>
        <fullName evidence="6">Aminoacyl-tRNA synthetase class II (D/K/N) domain-containing protein</fullName>
    </recommendedName>
</protein>
<gene>
    <name evidence="7" type="ORF">S01H1_68984</name>
</gene>
<feature type="non-terminal residue" evidence="7">
    <location>
        <position position="1"/>
    </location>
</feature>
<dbReference type="InterPro" id="IPR002312">
    <property type="entry name" value="Asp/Asn-tRNA-synth_IIb"/>
</dbReference>
<dbReference type="SUPFAM" id="SSF55681">
    <property type="entry name" value="Class II aaRS and biotin synthetases"/>
    <property type="match status" value="1"/>
</dbReference>
<dbReference type="GO" id="GO:0004816">
    <property type="term" value="F:asparagine-tRNA ligase activity"/>
    <property type="evidence" value="ECO:0007669"/>
    <property type="project" value="TreeGrafter"/>
</dbReference>
<dbReference type="AlphaFoldDB" id="X0XIB0"/>
<evidence type="ECO:0000256" key="2">
    <source>
        <dbReference type="ARBA" id="ARBA00022741"/>
    </source>
</evidence>
<keyword evidence="4" id="KW-0648">Protein biosynthesis</keyword>
<evidence type="ECO:0000313" key="7">
    <source>
        <dbReference type="EMBL" id="GAG36393.1"/>
    </source>
</evidence>
<sequence>TYTEVLKFLKKKEGMNIAWGKDLRTIEEDKLSKHFDKPIIVTNYPKEIMAFYKPEDPANPKTALCVDVIAPEGYGEIVGGSERDTDIKKIMEKLKREGEKPENYQWYLDSRRYGSVPHSGYGIGVERLTAWLCKSENIKDTVTFPRTMLRWKP</sequence>
<dbReference type="Pfam" id="PF00152">
    <property type="entry name" value="tRNA-synt_2"/>
    <property type="match status" value="1"/>
</dbReference>
<name>X0XIB0_9ZZZZ</name>
<comment type="caution">
    <text evidence="7">The sequence shown here is derived from an EMBL/GenBank/DDBJ whole genome shotgun (WGS) entry which is preliminary data.</text>
</comment>
<keyword evidence="2" id="KW-0547">Nucleotide-binding</keyword>
<dbReference type="GO" id="GO:0006421">
    <property type="term" value="P:asparaginyl-tRNA aminoacylation"/>
    <property type="evidence" value="ECO:0007669"/>
    <property type="project" value="TreeGrafter"/>
</dbReference>
<proteinExistence type="predicted"/>
<evidence type="ECO:0000256" key="1">
    <source>
        <dbReference type="ARBA" id="ARBA00022598"/>
    </source>
</evidence>
<dbReference type="PANTHER" id="PTHR22594:SF34">
    <property type="entry name" value="ASPARAGINE--TRNA LIGASE, MITOCHONDRIAL-RELATED"/>
    <property type="match status" value="1"/>
</dbReference>